<dbReference type="PANTHER" id="PTHR45661">
    <property type="entry name" value="SURFACE ANTIGEN"/>
    <property type="match status" value="1"/>
</dbReference>
<comment type="caution">
    <text evidence="1">The sequence shown here is derived from an EMBL/GenBank/DDBJ whole genome shotgun (WGS) entry which is preliminary data.</text>
</comment>
<dbReference type="Gene3D" id="3.80.10.10">
    <property type="entry name" value="Ribonuclease Inhibitor"/>
    <property type="match status" value="2"/>
</dbReference>
<sequence length="454" mass="50856">MSGSTIATTGMSCFTVPPHLTQIGASAFYLCNELKKLEFPKNSELQVISKFAFCETSIENVTFSPHITSIGESAFSNCSKLKKVEFSPDSELREISELMFFKSSIESVKLSPHLTKINNCAFAFCSNLSHIEIPENSELEIIDVEAFGETAIESFIVPCHLTKIVGYTFSGCKKLQKVEVPSNCDLELIESLSILSQKVELANGWCMETPKLTKIRITPASSRYSYLNNKFLLAKSSPESDCYDVLLFARRDVSEVVIPSFIRKIGSFAFNNCEFIKSIEVPEDSKLEIIEKHAFYNSSIEAITIPANVSDLREKWCSGTSKLTSITISPSNKFYKYLNDAYIMSEMSPESGTFDVLHFARRDIKEAIIPKDVKMIDANAFDCCKQLNHVEIPVDSVLQEIGKFAFFCSSIETFFISPHITKICKGAFSDCNSLSRFEIRSLIQLVAMYSLSHP</sequence>
<dbReference type="Pfam" id="PF13306">
    <property type="entry name" value="LRR_5"/>
    <property type="match status" value="3"/>
</dbReference>
<dbReference type="Proteomes" id="UP001470230">
    <property type="component" value="Unassembled WGS sequence"/>
</dbReference>
<organism evidence="1 2">
    <name type="scientific">Tritrichomonas musculus</name>
    <dbReference type="NCBI Taxonomy" id="1915356"/>
    <lineage>
        <taxon>Eukaryota</taxon>
        <taxon>Metamonada</taxon>
        <taxon>Parabasalia</taxon>
        <taxon>Tritrichomonadida</taxon>
        <taxon>Tritrichomonadidae</taxon>
        <taxon>Tritrichomonas</taxon>
    </lineage>
</organism>
<gene>
    <name evidence="1" type="ORF">M9Y10_000328</name>
</gene>
<dbReference type="PANTHER" id="PTHR45661:SF3">
    <property type="entry name" value="IG-LIKE DOMAIN-CONTAINING PROTEIN"/>
    <property type="match status" value="1"/>
</dbReference>
<evidence type="ECO:0000313" key="1">
    <source>
        <dbReference type="EMBL" id="KAK8898068.1"/>
    </source>
</evidence>
<accession>A0ABR2L4V5</accession>
<reference evidence="1 2" key="1">
    <citation type="submission" date="2024-04" db="EMBL/GenBank/DDBJ databases">
        <title>Tritrichomonas musculus Genome.</title>
        <authorList>
            <person name="Alves-Ferreira E."/>
            <person name="Grigg M."/>
            <person name="Lorenzi H."/>
            <person name="Galac M."/>
        </authorList>
    </citation>
    <scope>NUCLEOTIDE SEQUENCE [LARGE SCALE GENOMIC DNA]</scope>
    <source>
        <strain evidence="1 2">EAF2021</strain>
    </source>
</reference>
<dbReference type="InterPro" id="IPR026906">
    <property type="entry name" value="LRR_5"/>
</dbReference>
<dbReference type="SUPFAM" id="SSF52058">
    <property type="entry name" value="L domain-like"/>
    <property type="match status" value="2"/>
</dbReference>
<keyword evidence="2" id="KW-1185">Reference proteome</keyword>
<dbReference type="InterPro" id="IPR032675">
    <property type="entry name" value="LRR_dom_sf"/>
</dbReference>
<name>A0ABR2L4V5_9EUKA</name>
<evidence type="ECO:0000313" key="2">
    <source>
        <dbReference type="Proteomes" id="UP001470230"/>
    </source>
</evidence>
<dbReference type="InterPro" id="IPR053139">
    <property type="entry name" value="Surface_bspA-like"/>
</dbReference>
<dbReference type="EMBL" id="JAPFFF010000001">
    <property type="protein sequence ID" value="KAK8898068.1"/>
    <property type="molecule type" value="Genomic_DNA"/>
</dbReference>
<evidence type="ECO:0008006" key="3">
    <source>
        <dbReference type="Google" id="ProtNLM"/>
    </source>
</evidence>
<protein>
    <recommendedName>
        <fullName evidence="3">Surface antigen BspA-like</fullName>
    </recommendedName>
</protein>
<proteinExistence type="predicted"/>